<gene>
    <name evidence="1" type="ORF">KSX_84770</name>
</gene>
<organism evidence="1 2">
    <name type="scientific">Ktedonospora formicarum</name>
    <dbReference type="NCBI Taxonomy" id="2778364"/>
    <lineage>
        <taxon>Bacteria</taxon>
        <taxon>Bacillati</taxon>
        <taxon>Chloroflexota</taxon>
        <taxon>Ktedonobacteria</taxon>
        <taxon>Ktedonobacterales</taxon>
        <taxon>Ktedonobacteraceae</taxon>
        <taxon>Ktedonospora</taxon>
    </lineage>
</organism>
<evidence type="ECO:0000313" key="1">
    <source>
        <dbReference type="EMBL" id="GHO50314.1"/>
    </source>
</evidence>
<dbReference type="Proteomes" id="UP000612362">
    <property type="component" value="Unassembled WGS sequence"/>
</dbReference>
<name>A0A8J3IE30_9CHLR</name>
<reference evidence="1" key="1">
    <citation type="submission" date="2020-10" db="EMBL/GenBank/DDBJ databases">
        <title>Taxonomic study of unclassified bacteria belonging to the class Ktedonobacteria.</title>
        <authorList>
            <person name="Yabe S."/>
            <person name="Wang C.M."/>
            <person name="Zheng Y."/>
            <person name="Sakai Y."/>
            <person name="Cavaletti L."/>
            <person name="Monciardini P."/>
            <person name="Donadio S."/>
        </authorList>
    </citation>
    <scope>NUCLEOTIDE SEQUENCE</scope>
    <source>
        <strain evidence="1">SOSP1-1</strain>
    </source>
</reference>
<accession>A0A8J3IE30</accession>
<evidence type="ECO:0000313" key="2">
    <source>
        <dbReference type="Proteomes" id="UP000612362"/>
    </source>
</evidence>
<protein>
    <submittedName>
        <fullName evidence="1">Uncharacterized protein</fullName>
    </submittedName>
</protein>
<dbReference type="EMBL" id="BNJF01000008">
    <property type="protein sequence ID" value="GHO50314.1"/>
    <property type="molecule type" value="Genomic_DNA"/>
</dbReference>
<keyword evidence="2" id="KW-1185">Reference proteome</keyword>
<proteinExistence type="predicted"/>
<comment type="caution">
    <text evidence="1">The sequence shown here is derived from an EMBL/GenBank/DDBJ whole genome shotgun (WGS) entry which is preliminary data.</text>
</comment>
<dbReference type="AlphaFoldDB" id="A0A8J3IE30"/>
<sequence>MSYAFMRMVGMRLYGCSSASFAVMKEEGKENATVSEKVGKGINHVQGATLSGCLTDENICSTIMKLTGRRKSRTA</sequence>